<reference evidence="9" key="1">
    <citation type="submission" date="2021-01" db="EMBL/GenBank/DDBJ databases">
        <authorList>
            <person name="Corre E."/>
            <person name="Pelletier E."/>
            <person name="Niang G."/>
            <person name="Scheremetjew M."/>
            <person name="Finn R."/>
            <person name="Kale V."/>
            <person name="Holt S."/>
            <person name="Cochrane G."/>
            <person name="Meng A."/>
            <person name="Brown T."/>
            <person name="Cohen L."/>
        </authorList>
    </citation>
    <scope>NUCLEOTIDE SEQUENCE</scope>
    <source>
        <strain evidence="9">CCMP1381</strain>
    </source>
</reference>
<feature type="domain" description="Thioredoxin" evidence="8">
    <location>
        <begin position="1"/>
        <end position="137"/>
    </location>
</feature>
<dbReference type="InterPro" id="IPR052259">
    <property type="entry name" value="Nucleoredoxin-like"/>
</dbReference>
<keyword evidence="2" id="KW-0677">Repeat</keyword>
<dbReference type="InterPro" id="IPR036249">
    <property type="entry name" value="Thioredoxin-like_sf"/>
</dbReference>
<dbReference type="PROSITE" id="PS51352">
    <property type="entry name" value="THIOREDOXIN_2"/>
    <property type="match status" value="1"/>
</dbReference>
<organism evidence="9">
    <name type="scientific">Octactis speculum</name>
    <dbReference type="NCBI Taxonomy" id="3111310"/>
    <lineage>
        <taxon>Eukaryota</taxon>
        <taxon>Sar</taxon>
        <taxon>Stramenopiles</taxon>
        <taxon>Ochrophyta</taxon>
        <taxon>Dictyochophyceae</taxon>
        <taxon>Dictyochales</taxon>
        <taxon>Dictyochaceae</taxon>
        <taxon>Octactis</taxon>
    </lineage>
</organism>
<dbReference type="GO" id="GO:0047134">
    <property type="term" value="F:protein-disulfide reductase [NAD(P)H] activity"/>
    <property type="evidence" value="ECO:0007669"/>
    <property type="project" value="UniProtKB-EC"/>
</dbReference>
<evidence type="ECO:0000256" key="7">
    <source>
        <dbReference type="ARBA" id="ARBA00047804"/>
    </source>
</evidence>
<comment type="catalytic activity">
    <reaction evidence="7">
        <text>[protein]-dithiol + NADP(+) = [protein]-disulfide + NADPH + H(+)</text>
        <dbReference type="Rhea" id="RHEA:18753"/>
        <dbReference type="Rhea" id="RHEA-COMP:10593"/>
        <dbReference type="Rhea" id="RHEA-COMP:10594"/>
        <dbReference type="ChEBI" id="CHEBI:15378"/>
        <dbReference type="ChEBI" id="CHEBI:29950"/>
        <dbReference type="ChEBI" id="CHEBI:50058"/>
        <dbReference type="ChEBI" id="CHEBI:57783"/>
        <dbReference type="ChEBI" id="CHEBI:58349"/>
        <dbReference type="EC" id="1.8.1.8"/>
    </reaction>
</comment>
<name>A0A7S2GG69_9STRA</name>
<evidence type="ECO:0000256" key="2">
    <source>
        <dbReference type="ARBA" id="ARBA00022737"/>
    </source>
</evidence>
<dbReference type="SUPFAM" id="SSF52833">
    <property type="entry name" value="Thioredoxin-like"/>
    <property type="match status" value="1"/>
</dbReference>
<dbReference type="PANTHER" id="PTHR13871:SF96">
    <property type="entry name" value="THIOREDOXIN DOMAIN-CONTAINING PROTEIN"/>
    <property type="match status" value="1"/>
</dbReference>
<evidence type="ECO:0000256" key="1">
    <source>
        <dbReference type="ARBA" id="ARBA00012612"/>
    </source>
</evidence>
<protein>
    <recommendedName>
        <fullName evidence="1">protein-disulfide reductase</fullName>
        <ecNumber evidence="1">1.8.1.8</ecNumber>
    </recommendedName>
</protein>
<dbReference type="PANTHER" id="PTHR13871">
    <property type="entry name" value="THIOREDOXIN"/>
    <property type="match status" value="1"/>
</dbReference>
<dbReference type="InterPro" id="IPR013766">
    <property type="entry name" value="Thioredoxin_domain"/>
</dbReference>
<dbReference type="InterPro" id="IPR017937">
    <property type="entry name" value="Thioredoxin_CS"/>
</dbReference>
<evidence type="ECO:0000256" key="3">
    <source>
        <dbReference type="ARBA" id="ARBA00023002"/>
    </source>
</evidence>
<dbReference type="InterPro" id="IPR012336">
    <property type="entry name" value="Thioredoxin-like_fold"/>
</dbReference>
<dbReference type="AlphaFoldDB" id="A0A7S2GG69"/>
<evidence type="ECO:0000256" key="4">
    <source>
        <dbReference type="ARBA" id="ARBA00023027"/>
    </source>
</evidence>
<gene>
    <name evidence="9" type="ORF">DSPE1174_LOCUS20812</name>
</gene>
<accession>A0A7S2GG69</accession>
<proteinExistence type="inferred from homology"/>
<evidence type="ECO:0000256" key="6">
    <source>
        <dbReference type="ARBA" id="ARBA00047388"/>
    </source>
</evidence>
<sequence>MASNSALVELFGPEILTKDGVVATDEALGGKTNIMIYFSAHWCPPCRGYTPQLSDAYSASGKKEETVVVFVSSDQDENGFNSYYDSMSFYALPYSDRARKEALSQKYGVRGIPTLVLLDGSGNLVQANIRGQHANYL</sequence>
<dbReference type="EC" id="1.8.1.8" evidence="1"/>
<keyword evidence="4" id="KW-0520">NAD</keyword>
<dbReference type="Pfam" id="PF13905">
    <property type="entry name" value="Thioredoxin_8"/>
    <property type="match status" value="1"/>
</dbReference>
<evidence type="ECO:0000259" key="8">
    <source>
        <dbReference type="PROSITE" id="PS51352"/>
    </source>
</evidence>
<evidence type="ECO:0000313" key="9">
    <source>
        <dbReference type="EMBL" id="CAD9449637.1"/>
    </source>
</evidence>
<comment type="similarity">
    <text evidence="5">Belongs to the nucleoredoxin family.</text>
</comment>
<comment type="catalytic activity">
    <reaction evidence="6">
        <text>[protein]-dithiol + NAD(+) = [protein]-disulfide + NADH + H(+)</text>
        <dbReference type="Rhea" id="RHEA:18749"/>
        <dbReference type="Rhea" id="RHEA-COMP:10593"/>
        <dbReference type="Rhea" id="RHEA-COMP:10594"/>
        <dbReference type="ChEBI" id="CHEBI:15378"/>
        <dbReference type="ChEBI" id="CHEBI:29950"/>
        <dbReference type="ChEBI" id="CHEBI:50058"/>
        <dbReference type="ChEBI" id="CHEBI:57540"/>
        <dbReference type="ChEBI" id="CHEBI:57945"/>
        <dbReference type="EC" id="1.8.1.8"/>
    </reaction>
</comment>
<dbReference type="PROSITE" id="PS00194">
    <property type="entry name" value="THIOREDOXIN_1"/>
    <property type="match status" value="1"/>
</dbReference>
<dbReference type="EMBL" id="HBGS01040461">
    <property type="protein sequence ID" value="CAD9449637.1"/>
    <property type="molecule type" value="Transcribed_RNA"/>
</dbReference>
<dbReference type="Gene3D" id="3.40.30.10">
    <property type="entry name" value="Glutaredoxin"/>
    <property type="match status" value="1"/>
</dbReference>
<keyword evidence="3" id="KW-0560">Oxidoreductase</keyword>
<evidence type="ECO:0000256" key="5">
    <source>
        <dbReference type="ARBA" id="ARBA00025782"/>
    </source>
</evidence>